<dbReference type="GO" id="GO:0016989">
    <property type="term" value="F:sigma factor antagonist activity"/>
    <property type="evidence" value="ECO:0007669"/>
    <property type="project" value="TreeGrafter"/>
</dbReference>
<feature type="transmembrane region" description="Helical" evidence="1">
    <location>
        <begin position="92"/>
        <end position="110"/>
    </location>
</feature>
<dbReference type="STRING" id="477184.KYC_23458"/>
<dbReference type="Pfam" id="PF04773">
    <property type="entry name" value="FecR"/>
    <property type="match status" value="1"/>
</dbReference>
<accession>H0FD32</accession>
<dbReference type="Gene3D" id="2.60.120.1440">
    <property type="match status" value="1"/>
</dbReference>
<keyword evidence="5" id="KW-1185">Reference proteome</keyword>
<sequence length="331" mass="36081">MSRQAPGTMYAGGLPLAPRVAQEASRWYVLFLSGAQTEEDKRAWRDWRAADPDHERAWAHLALADARMRDLPAKAAYEALSAGRHQKGRRKVLFAAAFAATCIGPALWAADRNRWLRISPDYATGVGERRDAVLEDGTRITLNTDTRVDASFEAGARILSLRRGELLVATGRAPGYAAMPFRVDTAFGRITARGTRFAVRLRADAVHVALLEGAVEIQPSERAGAALTLAPGQTARCTRQRVDLAGPVGAGDTAWLRGELAADDMPLALFLEELSRYRPGVISCDERAGRLRVSGLFPLEDTDRVLDAVGRLLKVGITRRTPYWVVVSAPA</sequence>
<gene>
    <name evidence="4" type="ORF">KYC_23458</name>
</gene>
<organism evidence="4 5">
    <name type="scientific">Achromobacter arsenitoxydans SY8</name>
    <dbReference type="NCBI Taxonomy" id="477184"/>
    <lineage>
        <taxon>Bacteria</taxon>
        <taxon>Pseudomonadati</taxon>
        <taxon>Pseudomonadota</taxon>
        <taxon>Betaproteobacteria</taxon>
        <taxon>Burkholderiales</taxon>
        <taxon>Alcaligenaceae</taxon>
        <taxon>Achromobacter</taxon>
    </lineage>
</organism>
<dbReference type="PATRIC" id="fig|477184.5.peg.4613"/>
<proteinExistence type="predicted"/>
<keyword evidence="1" id="KW-0472">Membrane</keyword>
<evidence type="ECO:0000313" key="5">
    <source>
        <dbReference type="Proteomes" id="UP000003113"/>
    </source>
</evidence>
<reference evidence="4 5" key="1">
    <citation type="journal article" date="2012" name="J. Bacteriol.">
        <title>Genome sequence of the highly efficient arsenite-oxidizing bacterium Achromobacter arsenitoxydans SY8.</title>
        <authorList>
            <person name="Li X."/>
            <person name="Hu Y."/>
            <person name="Gong J."/>
            <person name="Lin Y."/>
            <person name="Johnstone L."/>
            <person name="Rensing C."/>
            <person name="Wang G."/>
        </authorList>
    </citation>
    <scope>NUCLEOTIDE SEQUENCE [LARGE SCALE GENOMIC DNA]</scope>
    <source>
        <strain evidence="4 5">SY8</strain>
    </source>
</reference>
<dbReference type="PANTHER" id="PTHR30273">
    <property type="entry name" value="PERIPLASMIC SIGNAL SENSOR AND SIGMA FACTOR ACTIVATOR FECR-RELATED"/>
    <property type="match status" value="1"/>
</dbReference>
<dbReference type="PIRSF" id="PIRSF018266">
    <property type="entry name" value="FecR"/>
    <property type="match status" value="1"/>
</dbReference>
<dbReference type="eggNOG" id="COG3712">
    <property type="taxonomic scope" value="Bacteria"/>
</dbReference>
<evidence type="ECO:0000259" key="2">
    <source>
        <dbReference type="Pfam" id="PF04773"/>
    </source>
</evidence>
<dbReference type="Pfam" id="PF16220">
    <property type="entry name" value="DUF4880"/>
    <property type="match status" value="1"/>
</dbReference>
<feature type="domain" description="FecR protein" evidence="2">
    <location>
        <begin position="121"/>
        <end position="216"/>
    </location>
</feature>
<evidence type="ECO:0000256" key="1">
    <source>
        <dbReference type="SAM" id="Phobius"/>
    </source>
</evidence>
<evidence type="ECO:0000313" key="4">
    <source>
        <dbReference type="EMBL" id="EHK63825.1"/>
    </source>
</evidence>
<feature type="domain" description="FecR N-terminal" evidence="3">
    <location>
        <begin position="22"/>
        <end position="61"/>
    </location>
</feature>
<dbReference type="RefSeq" id="WP_008167005.1">
    <property type="nucleotide sequence ID" value="NZ_AGUF01000074.1"/>
</dbReference>
<dbReference type="InterPro" id="IPR006860">
    <property type="entry name" value="FecR"/>
</dbReference>
<keyword evidence="1" id="KW-0812">Transmembrane</keyword>
<comment type="caution">
    <text evidence="4">The sequence shown here is derived from an EMBL/GenBank/DDBJ whole genome shotgun (WGS) entry which is preliminary data.</text>
</comment>
<dbReference type="AlphaFoldDB" id="H0FD32"/>
<dbReference type="OrthoDB" id="1100567at2"/>
<keyword evidence="1" id="KW-1133">Transmembrane helix</keyword>
<name>H0FD32_9BURK</name>
<dbReference type="Proteomes" id="UP000003113">
    <property type="component" value="Unassembled WGS sequence"/>
</dbReference>
<dbReference type="InterPro" id="IPR032623">
    <property type="entry name" value="FecR_N"/>
</dbReference>
<evidence type="ECO:0000259" key="3">
    <source>
        <dbReference type="Pfam" id="PF16220"/>
    </source>
</evidence>
<dbReference type="PANTHER" id="PTHR30273:SF2">
    <property type="entry name" value="PROTEIN FECR"/>
    <property type="match status" value="1"/>
</dbReference>
<dbReference type="InterPro" id="IPR012373">
    <property type="entry name" value="Ferrdict_sens_TM"/>
</dbReference>
<dbReference type="EMBL" id="AGUF01000074">
    <property type="protein sequence ID" value="EHK63825.1"/>
    <property type="molecule type" value="Genomic_DNA"/>
</dbReference>
<protein>
    <submittedName>
        <fullName evidence="4">FecR family protein</fullName>
    </submittedName>
</protein>